<evidence type="ECO:0000256" key="1">
    <source>
        <dbReference type="ARBA" id="ARBA00004167"/>
    </source>
</evidence>
<feature type="transmembrane region" description="Helical" evidence="6">
    <location>
        <begin position="12"/>
        <end position="36"/>
    </location>
</feature>
<dbReference type="InterPro" id="IPR007156">
    <property type="entry name" value="MamQ_LemA"/>
</dbReference>
<sequence length="208" mass="23722">MSENSPTTKHNLPLNWAFIPIALIIIILGFVGAGYYNSVQNLDEEQKAAAAEVINQYKRRADLITNLSNTVKGYAKHEEQIFTDIAKARASLNNMAISPADLEDPEKRIAYEKAEATLRTQLSRLLMIVENYPDLKASQLYQNLMIQLEGTENRIAVARNRYIDAIRNYNTTIRRVPYLFIAKIFGYRPIPQFNVDDPMIDQAPVVEF</sequence>
<evidence type="ECO:0000256" key="2">
    <source>
        <dbReference type="ARBA" id="ARBA00008854"/>
    </source>
</evidence>
<dbReference type="RefSeq" id="WP_109202452.1">
    <property type="nucleotide sequence ID" value="NZ_QEWS01000026.1"/>
</dbReference>
<comment type="subcellular location">
    <subcellularLocation>
        <location evidence="1">Membrane</location>
        <topology evidence="1">Single-pass membrane protein</topology>
    </subcellularLocation>
</comment>
<evidence type="ECO:0000256" key="3">
    <source>
        <dbReference type="ARBA" id="ARBA00022692"/>
    </source>
</evidence>
<keyword evidence="5 6" id="KW-0472">Membrane</keyword>
<evidence type="ECO:0008006" key="11">
    <source>
        <dbReference type="Google" id="ProtNLM"/>
    </source>
</evidence>
<protein>
    <recommendedName>
        <fullName evidence="11">LemA family protein</fullName>
    </recommendedName>
</protein>
<comment type="caution">
    <text evidence="7">The sequence shown here is derived from an EMBL/GenBank/DDBJ whole genome shotgun (WGS) entry which is preliminary data.</text>
</comment>
<evidence type="ECO:0000313" key="10">
    <source>
        <dbReference type="Proteomes" id="UP000245217"/>
    </source>
</evidence>
<dbReference type="Pfam" id="PF04011">
    <property type="entry name" value="LemA"/>
    <property type="match status" value="1"/>
</dbReference>
<dbReference type="Proteomes" id="UP000245059">
    <property type="component" value="Unassembled WGS sequence"/>
</dbReference>
<keyword evidence="3 6" id="KW-0812">Transmembrane</keyword>
<keyword evidence="4 6" id="KW-1133">Transmembrane helix</keyword>
<dbReference type="EMBL" id="QEWV01000021">
    <property type="protein sequence ID" value="PWD88940.1"/>
    <property type="molecule type" value="Genomic_DNA"/>
</dbReference>
<dbReference type="InterPro" id="IPR023353">
    <property type="entry name" value="LemA-like_dom_sf"/>
</dbReference>
<dbReference type="Proteomes" id="UP000245217">
    <property type="component" value="Unassembled WGS sequence"/>
</dbReference>
<comment type="similarity">
    <text evidence="2">Belongs to the LemA family.</text>
</comment>
<dbReference type="EMBL" id="QEWW01000019">
    <property type="protein sequence ID" value="PWD82825.1"/>
    <property type="molecule type" value="Genomic_DNA"/>
</dbReference>
<evidence type="ECO:0000313" key="9">
    <source>
        <dbReference type="Proteomes" id="UP000245059"/>
    </source>
</evidence>
<reference evidence="9 10" key="2">
    <citation type="submission" date="2018-05" db="EMBL/GenBank/DDBJ databases">
        <title>Ignatzschineria dubaiensis sp. nov., isolated from necrotic foot tissues of dromedaries (Camelus dromedarius) and associated maggots in Dubai, United Arab Emirates.</title>
        <authorList>
            <person name="Tsang C.C."/>
            <person name="Tang J.Y.M."/>
            <person name="Fong J.Y.H."/>
            <person name="Kinne J."/>
            <person name="Lee H.H."/>
            <person name="Joseph M."/>
            <person name="Jose S."/>
            <person name="Schuster R.K."/>
            <person name="Tang Y."/>
            <person name="Sivakumar S."/>
            <person name="Chen J.H.K."/>
            <person name="Teng J.L.L."/>
            <person name="Lau S.K.P."/>
            <person name="Wernery U."/>
            <person name="Woo P.C.Y."/>
        </authorList>
    </citation>
    <scope>NUCLEOTIDE SEQUENCE [LARGE SCALE GENOMIC DNA]</scope>
    <source>
        <strain evidence="9">UAE-HKU57</strain>
        <strain evidence="10">UAE-HKU58</strain>
    </source>
</reference>
<evidence type="ECO:0000256" key="6">
    <source>
        <dbReference type="SAM" id="Phobius"/>
    </source>
</evidence>
<keyword evidence="10" id="KW-1185">Reference proteome</keyword>
<dbReference type="PANTHER" id="PTHR34478">
    <property type="entry name" value="PROTEIN LEMA"/>
    <property type="match status" value="1"/>
</dbReference>
<dbReference type="GO" id="GO:0016020">
    <property type="term" value="C:membrane"/>
    <property type="evidence" value="ECO:0007669"/>
    <property type="project" value="UniProtKB-SubCell"/>
</dbReference>
<reference evidence="7" key="1">
    <citation type="journal article" date="2018" name="Genome Announc.">
        <title>Ignatzschineria cameli sp. nov., isolated from necrotic foot tissue of dromedaries (Camelus dromedarius) and associated maggots (Wohlfahrtia species) in Dubai.</title>
        <authorList>
            <person name="Tsang C.C."/>
            <person name="Tang J.Y."/>
            <person name="Fong J.Y."/>
            <person name="Kinne J."/>
            <person name="Lee H.H."/>
            <person name="Joseph M."/>
            <person name="Jose S."/>
            <person name="Schuster R.K."/>
            <person name="Tang Y."/>
            <person name="Sivakumar S."/>
            <person name="Chen J.H."/>
            <person name="Teng J.L."/>
            <person name="Lau S.K."/>
            <person name="Wernery U."/>
            <person name="Woo P.C."/>
        </authorList>
    </citation>
    <scope>NUCLEOTIDE SEQUENCE</scope>
    <source>
        <strain evidence="7">UAE-HKU57</strain>
        <strain evidence="8">UAE-HKU58</strain>
    </source>
</reference>
<evidence type="ECO:0000313" key="7">
    <source>
        <dbReference type="EMBL" id="PWD82825.1"/>
    </source>
</evidence>
<evidence type="ECO:0000313" key="8">
    <source>
        <dbReference type="EMBL" id="PWD88940.1"/>
    </source>
</evidence>
<dbReference type="Gene3D" id="1.20.1440.20">
    <property type="entry name" value="LemA-like domain"/>
    <property type="match status" value="1"/>
</dbReference>
<evidence type="ECO:0000256" key="5">
    <source>
        <dbReference type="ARBA" id="ARBA00023136"/>
    </source>
</evidence>
<proteinExistence type="inferred from homology"/>
<dbReference type="SUPFAM" id="SSF140478">
    <property type="entry name" value="LemA-like"/>
    <property type="match status" value="1"/>
</dbReference>
<accession>A0A2U2AJN1</accession>
<organism evidence="7 9">
    <name type="scientific">Ignatzschineria cameli</name>
    <dbReference type="NCBI Taxonomy" id="2182793"/>
    <lineage>
        <taxon>Bacteria</taxon>
        <taxon>Pseudomonadati</taxon>
        <taxon>Pseudomonadota</taxon>
        <taxon>Gammaproteobacteria</taxon>
        <taxon>Cardiobacteriales</taxon>
        <taxon>Ignatzschineriaceae</taxon>
        <taxon>Ignatzschineria</taxon>
    </lineage>
</organism>
<gene>
    <name evidence="7" type="ORF">DC077_10435</name>
    <name evidence="8" type="ORF">DC078_10360</name>
</gene>
<dbReference type="AlphaFoldDB" id="A0A2U2AJN1"/>
<dbReference type="OrthoDB" id="9804152at2"/>
<name>A0A2U2AJN1_9GAMM</name>
<dbReference type="PANTHER" id="PTHR34478:SF2">
    <property type="entry name" value="MEMBRANE PROTEIN"/>
    <property type="match status" value="1"/>
</dbReference>
<evidence type="ECO:0000256" key="4">
    <source>
        <dbReference type="ARBA" id="ARBA00022989"/>
    </source>
</evidence>